<proteinExistence type="inferred from homology"/>
<feature type="domain" description="Calcineurin-like phosphoesterase" evidence="2">
    <location>
        <begin position="10"/>
        <end position="208"/>
    </location>
</feature>
<comment type="similarity">
    <text evidence="1">Belongs to the metallophosphoesterase superfamily. YfcE family.</text>
</comment>
<gene>
    <name evidence="3" type="ORF">LPC04_18550</name>
</gene>
<protein>
    <submittedName>
        <fullName evidence="3">Metallophosphatase family protein</fullName>
    </submittedName>
</protein>
<dbReference type="RefSeq" id="WP_275683745.1">
    <property type="nucleotide sequence ID" value="NZ_JAJLJH010000005.1"/>
</dbReference>
<evidence type="ECO:0000259" key="2">
    <source>
        <dbReference type="Pfam" id="PF12850"/>
    </source>
</evidence>
<dbReference type="CDD" id="cd00838">
    <property type="entry name" value="MPP_superfamily"/>
    <property type="match status" value="1"/>
</dbReference>
<evidence type="ECO:0000313" key="4">
    <source>
        <dbReference type="Proteomes" id="UP001139353"/>
    </source>
</evidence>
<sequence>MRSRQMTSTRIAIVSDIHGNLPALEAVWAEIERAAVTHVVNLGDIASGPLWPLETVQWLMAREAAEPGRWHTIAGNHERQALGADVARMGASDAYAARALQAPERAWLGALPATQWLLDEVLLCHGTPASDLVYFLESVTSGCGLDGQRGVRAATPTELSERAAETPPGGTRAGLAASLILCGHTHVPRTMSLPGGPLVVNPGSVGLQAYDDVHPLPHVIENGSPDARWALVERDRRGAWHVQLRTTPYDWTSAATRAQANGRGDWADALASGFMGRTESA</sequence>
<evidence type="ECO:0000313" key="3">
    <source>
        <dbReference type="EMBL" id="MCK9687708.1"/>
    </source>
</evidence>
<dbReference type="Pfam" id="PF12850">
    <property type="entry name" value="Metallophos_2"/>
    <property type="match status" value="1"/>
</dbReference>
<dbReference type="InterPro" id="IPR024654">
    <property type="entry name" value="Calcineurin-like_PHP_lpxH"/>
</dbReference>
<dbReference type="GO" id="GO:0016791">
    <property type="term" value="F:phosphatase activity"/>
    <property type="evidence" value="ECO:0007669"/>
    <property type="project" value="TreeGrafter"/>
</dbReference>
<dbReference type="InterPro" id="IPR011152">
    <property type="entry name" value="Pesterase_MJ0912"/>
</dbReference>
<organism evidence="3 4">
    <name type="scientific">Scleromatobacter humisilvae</name>
    <dbReference type="NCBI Taxonomy" id="2897159"/>
    <lineage>
        <taxon>Bacteria</taxon>
        <taxon>Pseudomonadati</taxon>
        <taxon>Pseudomonadota</taxon>
        <taxon>Betaproteobacteria</taxon>
        <taxon>Burkholderiales</taxon>
        <taxon>Sphaerotilaceae</taxon>
        <taxon>Scleromatobacter</taxon>
    </lineage>
</organism>
<dbReference type="GO" id="GO:0005737">
    <property type="term" value="C:cytoplasm"/>
    <property type="evidence" value="ECO:0007669"/>
    <property type="project" value="TreeGrafter"/>
</dbReference>
<keyword evidence="4" id="KW-1185">Reference proteome</keyword>
<dbReference type="PIRSF" id="PIRSF000883">
    <property type="entry name" value="Pesterase_MJ0912"/>
    <property type="match status" value="1"/>
</dbReference>
<accession>A0A9X2C0F2</accession>
<dbReference type="Proteomes" id="UP001139353">
    <property type="component" value="Unassembled WGS sequence"/>
</dbReference>
<dbReference type="EMBL" id="JAJLJH010000005">
    <property type="protein sequence ID" value="MCK9687708.1"/>
    <property type="molecule type" value="Genomic_DNA"/>
</dbReference>
<comment type="caution">
    <text evidence="3">The sequence shown here is derived from an EMBL/GenBank/DDBJ whole genome shotgun (WGS) entry which is preliminary data.</text>
</comment>
<evidence type="ECO:0000256" key="1">
    <source>
        <dbReference type="ARBA" id="ARBA00008950"/>
    </source>
</evidence>
<dbReference type="PANTHER" id="PTHR42850:SF2">
    <property type="entry name" value="BLL5683 PROTEIN"/>
    <property type="match status" value="1"/>
</dbReference>
<dbReference type="PANTHER" id="PTHR42850">
    <property type="entry name" value="METALLOPHOSPHOESTERASE"/>
    <property type="match status" value="1"/>
</dbReference>
<dbReference type="InterPro" id="IPR050126">
    <property type="entry name" value="Ap4A_hydrolase"/>
</dbReference>
<dbReference type="AlphaFoldDB" id="A0A9X2C0F2"/>
<reference evidence="3" key="1">
    <citation type="submission" date="2021-11" db="EMBL/GenBank/DDBJ databases">
        <title>BS-T2-15 a new species belonging to the Comamonadaceae family isolated from the soil of a French oak forest.</title>
        <authorList>
            <person name="Mieszkin S."/>
            <person name="Alain K."/>
        </authorList>
    </citation>
    <scope>NUCLEOTIDE SEQUENCE</scope>
    <source>
        <strain evidence="3">BS-T2-15</strain>
    </source>
</reference>
<name>A0A9X2C0F2_9BURK</name>
<dbReference type="Gene3D" id="3.60.21.10">
    <property type="match status" value="1"/>
</dbReference>
<dbReference type="InterPro" id="IPR029052">
    <property type="entry name" value="Metallo-depent_PP-like"/>
</dbReference>
<dbReference type="SUPFAM" id="SSF56300">
    <property type="entry name" value="Metallo-dependent phosphatases"/>
    <property type="match status" value="1"/>
</dbReference>